<dbReference type="InterPro" id="IPR057326">
    <property type="entry name" value="KR_dom"/>
</dbReference>
<dbReference type="Pfam" id="PF00501">
    <property type="entry name" value="AMP-binding"/>
    <property type="match status" value="1"/>
</dbReference>
<dbReference type="Pfam" id="PF08659">
    <property type="entry name" value="KR"/>
    <property type="match status" value="1"/>
</dbReference>
<dbReference type="Gene3D" id="3.40.50.12780">
    <property type="entry name" value="N-terminal domain of ligase-like"/>
    <property type="match status" value="1"/>
</dbReference>
<evidence type="ECO:0000256" key="8">
    <source>
        <dbReference type="ARBA" id="ARBA00029443"/>
    </source>
</evidence>
<evidence type="ECO:0000256" key="5">
    <source>
        <dbReference type="ARBA" id="ARBA00022857"/>
    </source>
</evidence>
<dbReference type="InterPro" id="IPR042099">
    <property type="entry name" value="ANL_N_sf"/>
</dbReference>
<dbReference type="Gene3D" id="3.10.129.110">
    <property type="entry name" value="Polyketide synthase dehydratase"/>
    <property type="match status" value="1"/>
</dbReference>
<dbReference type="InterPro" id="IPR020845">
    <property type="entry name" value="AMP-binding_CS"/>
</dbReference>
<dbReference type="Pfam" id="PF00668">
    <property type="entry name" value="Condensation"/>
    <property type="match status" value="1"/>
</dbReference>
<keyword evidence="7" id="KW-0012">Acyltransferase</keyword>
<evidence type="ECO:0000313" key="15">
    <source>
        <dbReference type="Proteomes" id="UP000249497"/>
    </source>
</evidence>
<dbReference type="GO" id="GO:0004315">
    <property type="term" value="F:3-oxoacyl-[acyl-carrier-protein] synthase activity"/>
    <property type="evidence" value="ECO:0007669"/>
    <property type="project" value="InterPro"/>
</dbReference>
<feature type="domain" description="PKS/mFAS DH" evidence="13">
    <location>
        <begin position="961"/>
        <end position="1277"/>
    </location>
</feature>
<dbReference type="NCBIfam" id="TIGR01733">
    <property type="entry name" value="AA-adenyl-dom"/>
    <property type="match status" value="1"/>
</dbReference>
<dbReference type="PANTHER" id="PTHR43775:SF37">
    <property type="entry name" value="SI:DKEY-61P9.11"/>
    <property type="match status" value="1"/>
</dbReference>
<keyword evidence="2" id="KW-0597">Phosphoprotein</keyword>
<dbReference type="SUPFAM" id="SSF51735">
    <property type="entry name" value="NAD(P)-binding Rossmann-fold domains"/>
    <property type="match status" value="4"/>
</dbReference>
<keyword evidence="3" id="KW-0436">Ligase</keyword>
<keyword evidence="15" id="KW-1185">Reference proteome</keyword>
<feature type="region of interest" description="Disordered" evidence="10">
    <location>
        <begin position="2354"/>
        <end position="2395"/>
    </location>
</feature>
<dbReference type="Gene3D" id="3.30.70.3290">
    <property type="match status" value="1"/>
</dbReference>
<keyword evidence="6" id="KW-0511">Multifunctional enzyme</keyword>
<dbReference type="InterPro" id="IPR011032">
    <property type="entry name" value="GroES-like_sf"/>
</dbReference>
<name>A0A8T8X7R3_ASPJA</name>
<dbReference type="InterPro" id="IPR013149">
    <property type="entry name" value="ADH-like_C"/>
</dbReference>
<dbReference type="RefSeq" id="XP_025530101.1">
    <property type="nucleotide sequence ID" value="XM_025674320.1"/>
</dbReference>
<dbReference type="InterPro" id="IPR001227">
    <property type="entry name" value="Ac_transferase_dom_sf"/>
</dbReference>
<dbReference type="PANTHER" id="PTHR43775">
    <property type="entry name" value="FATTY ACID SYNTHASE"/>
    <property type="match status" value="1"/>
</dbReference>
<dbReference type="SUPFAM" id="SSF47336">
    <property type="entry name" value="ACP-like"/>
    <property type="match status" value="2"/>
</dbReference>
<dbReference type="Pfam" id="PF23297">
    <property type="entry name" value="ACP_SdgA_C"/>
    <property type="match status" value="1"/>
</dbReference>
<dbReference type="SUPFAM" id="SSF52777">
    <property type="entry name" value="CoA-dependent acyltransferases"/>
    <property type="match status" value="2"/>
</dbReference>
<dbReference type="GeneID" id="37178012"/>
<dbReference type="FunFam" id="3.40.366.10:FF:000002">
    <property type="entry name" value="Probable polyketide synthase 2"/>
    <property type="match status" value="1"/>
</dbReference>
<dbReference type="Pfam" id="PF07993">
    <property type="entry name" value="NAD_binding_4"/>
    <property type="match status" value="1"/>
</dbReference>
<dbReference type="Pfam" id="PF00109">
    <property type="entry name" value="ketoacyl-synt"/>
    <property type="match status" value="1"/>
</dbReference>
<dbReference type="InterPro" id="IPR050091">
    <property type="entry name" value="PKS_NRPS_Biosynth_Enz"/>
</dbReference>
<dbReference type="InterPro" id="IPR010071">
    <property type="entry name" value="AA_adenyl_dom"/>
</dbReference>
<dbReference type="Gene3D" id="3.40.47.10">
    <property type="match status" value="1"/>
</dbReference>
<dbReference type="SMART" id="SM00827">
    <property type="entry name" value="PKS_AT"/>
    <property type="match status" value="1"/>
</dbReference>
<dbReference type="InterPro" id="IPR018201">
    <property type="entry name" value="Ketoacyl_synth_AS"/>
</dbReference>
<gene>
    <name evidence="14" type="ORF">BO86DRAFT_408096</name>
</gene>
<dbReference type="FunFam" id="3.40.50.720:FF:000209">
    <property type="entry name" value="Polyketide synthase Pks12"/>
    <property type="match status" value="1"/>
</dbReference>
<dbReference type="InterPro" id="IPR016035">
    <property type="entry name" value="Acyl_Trfase/lysoPLipase"/>
</dbReference>
<dbReference type="SMART" id="SM00826">
    <property type="entry name" value="PKS_DH"/>
    <property type="match status" value="1"/>
</dbReference>
<dbReference type="InterPro" id="IPR023213">
    <property type="entry name" value="CAT-like_dom_sf"/>
</dbReference>
<dbReference type="Pfam" id="PF02801">
    <property type="entry name" value="Ketoacyl-synt_C"/>
    <property type="match status" value="1"/>
</dbReference>
<dbReference type="InterPro" id="IPR009081">
    <property type="entry name" value="PP-bd_ACP"/>
</dbReference>
<feature type="active site" description="Proton donor; for dehydratase activity" evidence="9">
    <location>
        <position position="1183"/>
    </location>
</feature>
<dbReference type="Gene3D" id="3.40.366.10">
    <property type="entry name" value="Malonyl-Coenzyme A Acyl Carrier Protein, domain 2"/>
    <property type="match status" value="1"/>
</dbReference>
<evidence type="ECO:0000256" key="10">
    <source>
        <dbReference type="SAM" id="MobiDB-lite"/>
    </source>
</evidence>
<feature type="domain" description="Carrier" evidence="11">
    <location>
        <begin position="2267"/>
        <end position="2346"/>
    </location>
</feature>
<evidence type="ECO:0000256" key="1">
    <source>
        <dbReference type="ARBA" id="ARBA00022450"/>
    </source>
</evidence>
<dbReference type="GO" id="GO:1901336">
    <property type="term" value="P:lactone biosynthetic process"/>
    <property type="evidence" value="ECO:0007669"/>
    <property type="project" value="UniProtKB-ARBA"/>
</dbReference>
<dbReference type="GO" id="GO:0031177">
    <property type="term" value="F:phosphopantetheine binding"/>
    <property type="evidence" value="ECO:0007669"/>
    <property type="project" value="InterPro"/>
</dbReference>
<evidence type="ECO:0000256" key="3">
    <source>
        <dbReference type="ARBA" id="ARBA00022598"/>
    </source>
</evidence>
<dbReference type="Pfam" id="PF00550">
    <property type="entry name" value="PP-binding"/>
    <property type="match status" value="1"/>
</dbReference>
<evidence type="ECO:0000256" key="7">
    <source>
        <dbReference type="ARBA" id="ARBA00023315"/>
    </source>
</evidence>
<dbReference type="InterPro" id="IPR013968">
    <property type="entry name" value="PKS_KR"/>
</dbReference>
<keyword evidence="4" id="KW-0808">Transferase</keyword>
<dbReference type="SUPFAM" id="SSF53901">
    <property type="entry name" value="Thiolase-like"/>
    <property type="match status" value="1"/>
</dbReference>
<dbReference type="SUPFAM" id="SSF55048">
    <property type="entry name" value="Probable ACP-binding domain of malonyl-CoA ACP transacylase"/>
    <property type="match status" value="1"/>
</dbReference>
<feature type="region of interest" description="C-terminal hotdog fold" evidence="9">
    <location>
        <begin position="1117"/>
        <end position="1277"/>
    </location>
</feature>
<dbReference type="Pfam" id="PF00698">
    <property type="entry name" value="Acyl_transf_1"/>
    <property type="match status" value="1"/>
</dbReference>
<dbReference type="Pfam" id="PF21089">
    <property type="entry name" value="PKS_DH_N"/>
    <property type="match status" value="1"/>
</dbReference>
<feature type="compositionally biased region" description="Low complexity" evidence="10">
    <location>
        <begin position="2354"/>
        <end position="2363"/>
    </location>
</feature>
<reference evidence="14 15" key="1">
    <citation type="submission" date="2018-02" db="EMBL/GenBank/DDBJ databases">
        <title>The genomes of Aspergillus section Nigri reveals drivers in fungal speciation.</title>
        <authorList>
            <consortium name="DOE Joint Genome Institute"/>
            <person name="Vesth T.C."/>
            <person name="Nybo J."/>
            <person name="Theobald S."/>
            <person name="Brandl J."/>
            <person name="Frisvad J.C."/>
            <person name="Nielsen K.F."/>
            <person name="Lyhne E.K."/>
            <person name="Kogle M.E."/>
            <person name="Kuo A."/>
            <person name="Riley R."/>
            <person name="Clum A."/>
            <person name="Nolan M."/>
            <person name="Lipzen A."/>
            <person name="Salamov A."/>
            <person name="Henrissat B."/>
            <person name="Wiebenga A."/>
            <person name="De vries R.P."/>
            <person name="Grigoriev I.V."/>
            <person name="Mortensen U.H."/>
            <person name="Andersen M.R."/>
            <person name="Baker S.E."/>
        </authorList>
    </citation>
    <scope>NUCLEOTIDE SEQUENCE [LARGE SCALE GENOMIC DNA]</scope>
    <source>
        <strain evidence="14 15">CBS 114.51</strain>
    </source>
</reference>
<dbReference type="InterPro" id="IPR016039">
    <property type="entry name" value="Thiolase-like"/>
</dbReference>
<evidence type="ECO:0000256" key="6">
    <source>
        <dbReference type="ARBA" id="ARBA00023268"/>
    </source>
</evidence>
<dbReference type="OrthoDB" id="329835at2759"/>
<dbReference type="InterPro" id="IPR020807">
    <property type="entry name" value="PKS_DH"/>
</dbReference>
<dbReference type="EMBL" id="KZ824779">
    <property type="protein sequence ID" value="RAH84207.1"/>
    <property type="molecule type" value="Genomic_DNA"/>
</dbReference>
<feature type="region of interest" description="Disordered" evidence="10">
    <location>
        <begin position="1"/>
        <end position="39"/>
    </location>
</feature>
<dbReference type="InterPro" id="IPR013120">
    <property type="entry name" value="FAR_NAD-bd"/>
</dbReference>
<evidence type="ECO:0000256" key="4">
    <source>
        <dbReference type="ARBA" id="ARBA00022679"/>
    </source>
</evidence>
<dbReference type="InterPro" id="IPR014031">
    <property type="entry name" value="Ketoacyl_synth_C"/>
</dbReference>
<dbReference type="InterPro" id="IPR014030">
    <property type="entry name" value="Ketoacyl_synth_N"/>
</dbReference>
<dbReference type="Gene3D" id="3.30.559.10">
    <property type="entry name" value="Chloramphenicol acetyltransferase-like domain"/>
    <property type="match status" value="1"/>
</dbReference>
<dbReference type="SUPFAM" id="SSF56801">
    <property type="entry name" value="Acetyl-CoA synthetase-like"/>
    <property type="match status" value="1"/>
</dbReference>
<evidence type="ECO:0000259" key="12">
    <source>
        <dbReference type="PROSITE" id="PS52004"/>
    </source>
</evidence>
<dbReference type="InterPro" id="IPR036736">
    <property type="entry name" value="ACP-like_sf"/>
</dbReference>
<dbReference type="InterPro" id="IPR036291">
    <property type="entry name" value="NAD(P)-bd_dom_sf"/>
</dbReference>
<feature type="region of interest" description="Disordered" evidence="10">
    <location>
        <begin position="1096"/>
        <end position="1119"/>
    </location>
</feature>
<dbReference type="SMART" id="SM00829">
    <property type="entry name" value="PKS_ER"/>
    <property type="match status" value="1"/>
</dbReference>
<dbReference type="PROSITE" id="PS52004">
    <property type="entry name" value="KS3_2"/>
    <property type="match status" value="1"/>
</dbReference>
<dbReference type="InterPro" id="IPR020843">
    <property type="entry name" value="ER"/>
</dbReference>
<dbReference type="GO" id="GO:0044550">
    <property type="term" value="P:secondary metabolite biosynthetic process"/>
    <property type="evidence" value="ECO:0007669"/>
    <property type="project" value="TreeGrafter"/>
</dbReference>
<dbReference type="SMART" id="SM00822">
    <property type="entry name" value="PKS_KR"/>
    <property type="match status" value="1"/>
</dbReference>
<dbReference type="PROSITE" id="PS50075">
    <property type="entry name" value="CARRIER"/>
    <property type="match status" value="2"/>
</dbReference>
<dbReference type="Pfam" id="PF16197">
    <property type="entry name" value="KAsynt_C_assoc"/>
    <property type="match status" value="1"/>
</dbReference>
<evidence type="ECO:0000259" key="13">
    <source>
        <dbReference type="PROSITE" id="PS52019"/>
    </source>
</evidence>
<evidence type="ECO:0000256" key="9">
    <source>
        <dbReference type="PROSITE-ProRule" id="PRU01363"/>
    </source>
</evidence>
<dbReference type="Gene3D" id="3.90.180.10">
    <property type="entry name" value="Medium-chain alcohol dehydrogenases, catalytic domain"/>
    <property type="match status" value="1"/>
</dbReference>
<feature type="compositionally biased region" description="Polar residues" evidence="10">
    <location>
        <begin position="2364"/>
        <end position="2388"/>
    </location>
</feature>
<dbReference type="PROSITE" id="PS52019">
    <property type="entry name" value="PKS_MFAS_DH"/>
    <property type="match status" value="1"/>
</dbReference>
<accession>A0A8T8X7R3</accession>
<dbReference type="InterPro" id="IPR049552">
    <property type="entry name" value="PKS_DH_N"/>
</dbReference>
<dbReference type="Gene3D" id="3.30.300.30">
    <property type="match status" value="1"/>
</dbReference>
<sequence>MATLTTRQLRGSEDSRTASEYVSPVFSTPQSPSPASSLDGPNLPAVIGYACRVAGADRPSKLWENIVEQKDVRRKLPRDRFNVDTFYHPDGTHKGTTNAKHGYFLDQDLGAFDRTFFRISGKEAEAMDPQQRLLLEVVFEAFEDAGISLEEMNGSRTSVLCGAFTNDYNAMLTKDLEYYPKYTVTGTGNAILANRISYAFNLKGMSLTIDTACSSSLVGFHLGAQAILNGECEMAIIVGSALHFDPNIFITMTDLGMLSQEGRCRAFDAGGKGYARGEGICAVILRGQMQAEMHGDHIRALVRATGSNHDGMTQGITLPSSEAQEALIRRTYQSCGLDPADTQYVEAHGTGTARGDPLEMRAIGACFSSPRRSDPLYVGSVKSNIGHAEGASGLAGLIKASMALEKGQIPPNMHFKHPNPEIAFADWQIEVPTRLIDFPSNAQGTRRVSINSFGYGGSNAHVILESYDQLPHVQPTDPGAHRPYLVPLTSHTEKAGKLMVEKLGAYLDDRPSTLVVDLAHSLATRRTLHDERSFAVGASAADIRTQLSEGLPAWTKVRREPVRLGFVFTGQGAQWHAMGRQLLEQCPFFRHTLERADRVLATLPDKPEWSIVTELTQPKETSRLGETRLSQPICTALQLAILDLLKSWGIVPQATVGHSSGEVAGAYAAGILTFENAMYAAYYRGLHMSSPRSSTSPGRDAIPGAMLAVGLGEAEAMAETESYRGRAVVAAVNSPSSVTLSGDGDAIAEIKERLDAQKVFARRLQVQQAFHSHHMDPLAPAYEEALRNCPGFATTAPACRFFSSVTARVANPDTMGPQYWSANMTGTVRFSDALIGILLDDLENPNVDALVEIGPHPALKGPARQVMKSVNMDLPYFASLSRGVPDYEGILALAGQLFQLGYPVDLTAVNSDTYLADSDPPRQTHRAQRIPDLPLYAWDHSDRYWAETRLIKEHRLRPHHHPILGAKMPGSIEGHVRWRNYLRTRELPWLVDHMVDNKVTFPAAGYVTLAIEAALRMKDTVMAAQGVSLRNLSIKSALVLDESEMGSEVVVDIRPQTTSAKSRSDTWLEFTIFSYNGSLTCAEHCTGLISISTATTADGAPSRKPYRQHPQRQPGRMSTASFPAQSFYTHLRQLGLQYGEHFQLLTGTIESGAGFSSSMLTFEPAQYASQPADRTVVHPTMLDAAFHTIFAALEGLSGRTLQTAFVPTFVHSLDIFPAMLSGMDAPRPLEARVASSAHFSGPRAAVSDVDMYRQGDGEALLSLAGLRLTSLSNGRAAHNRSLFFRTRWQPAFDQLAEDSPALQDQTLAGVLDLFLHQHPDTKILHFTPDINQTRQLVGCLVDQGSERRRFRSITPVATGGAFAEELERVQREQPGCLVTGEPEPEAYDLVIVSEAQEAHPLPFLRDGGYVISHGSAIDETNLTKRFQCADVEVWQRTRETRRDVRPLLLAMAPTPSRRTLDLASHIRAANPDRPVSCLGLQELLARMTGVEDVVVLASLDRDLLSGLDPQGELFFEATRALLIRPDVNVLWLLQDTTAPRHVDSLGSSMIVGLARTARSENPSSRIVTLDLPVDWSPAAVVPWLPQLLDPEVHEDEFHLRDQVLSIPRIENDDGLNSKVPGGVSSGPRPESFSAQRPMRLAIGQAGLLETLVWEDDVEILNEPLPDDEIEIEVKASALNFRDVAAAMGIIDDHRLGDECAGLVRRVGQQVDPAAFQPGDRVVALRPGRGAHRSVVRNPACHCFRLGPMPFEQATALPLILTTAYYSLVETARLQPGETVLIHCAAGGVGQMAIQIAQQIGARIIATVGSPAKRDLLQSRYGLTEAHILSSRDASFVDGVMQLTDGRGVDVVLNSLSGKLLHASWNSLATFGRFIEIGKRDIHENTLIEMDPFRRNVLFASVDMVTIYAQNRALGARIFDHCCNMVHEGRIQLPATILALPYSEAVQGFRLLQMGRHTGKVVLVAEDQADQVPVSPPTWNAVANRLSPDKTYLLVGGLGGLGRTLTEWLVQRQAKRIAFLSRSGADRPEAQATVAWLRARGIAVSVHAGDVADPGHVQACIKAIPDLGGVFHAAMVLADAPLERMSYAQWHRCVQPKVRGAYNLHCATVHCPLDFFVCFSSISAFFGSKAQANYAAANVYLDSLVRYRRQLGLPASSMNCGRITGVGVAAADASLERFMVEEGFDGVNRQELLYQIEEAIFSADQPAPLSGRGTDMSQTLTGVTLERDDVYWAQRSIFRNLYRNHDVEGQSRPGADEVNLSVQLARTIDLSDRVALLMERFVDKVSVVLGLSPESLKPADPVYGLDSLVAVELRNWFTKSVGVDIALFDVLGSPSIQALVEKAIGLFDAQVQQQQQQQSVQSSSAPSNDDQSPTFNKNLDSQDHSTSLQIPKADCSRPLPMSTFQNRLWVSHRFAADKSRINLAITMHLRGQADHGILEQALSELIARNPILRTAYGEGEAQDEQRVMAPRPFHLGFHDLSKSGPSEGPTASLETLVGSLKRKEMRIEEGEVLEATLVQRSSTECALVLIMHHICTDRSNSQSFVRQLAALYDALRQGRSLSTIPAPKVTYADFTLWHNHLLTSPSMGKGVEYWKQTLAGMPASCQLLPFAKGERPSWDEYGRETVVAALSARQLQRMKRICSQARTSPFHFLLAAFRAFLHRYTADEDLTILMVDGNRPHADLGEVLGFFVNMAPIRCRDACAGSFEALLKTIGGRVLEAMAHSHVPFDVIVAQTQGARTPAHFPVSQVLVNYQQPDEQARYQTTDFTFQGTEVQNMPTGCELSLQAREDAEHGLQLELEYATALYEDGDMRCFFDNFQTFVTSLIQDHRQSIPEVRLAGTLELERLALHCWNSHPPDHGWQPLNLPRRIVEVAETQPRAIAITTSAGEAVTYQDLVASARRVAFSLQNRGIGPGQVVGILASPGIELVTAMLGALFNRCGYVPLDPTMAVGRLAYIVGDSGMQLLLIDEESDPLASSLGRESPSLPNVMSIKNATRAAWPADLLRSLPTDPFYMMYTSGSTGTPKGVPLTQENVGEMLAAMQARFNFTREDRFLHQISPSFDLSVVELFSPLCVGAKLCIATKTTRSDPRLLGDYLRQASVTVTYFTPTQFALVLEHSGASLVACPDYRIALLCGERLPTRLAEAFHQLACAATLYNAWGPTEAAVQTTIHRVQWPADQTLNIPIGHAVGSCRHYIVDAAMNPLPVGFVGEICIGGPQVARGYWNRAESNRQQFLRNPFASPDDHRRGWTRLFRTGDLGRFLPDGQLEFLGRIAGDKQIKLRGFRIDLGEIEHVLHRHSGTPDGQGIVDLAVIAQSAPEDADALTDDRWLVAFIVPKQAIPTEAAKRAYATLLHTRAKPYLNRYMLPAAYQFVDQLPTTASGKTDRRALGASQAPGTPPQHGAGPAAASTLDPAQAQAQDRADEEVGDRTMATVTRVWQEVLRLDHDIPVEPTSNFFDMGGSSTLLLRLQGKLQTTLSIPISLQEMVRRPTLVQLVELVHSKVPREGQPPPTPGSRPEEDVVDWAQETTLPAETRYHPPSAPMSPGGRDILMTGAESFTGIHLLAQLLTSHPSGTIHLLGTHHPWDHAQVFHRLQEYNLLNATLTPEQILTRLRMIPGSLAEGSHFGLSPRAFEALGRSIATIYHLASEVSLLKTYHDLKPINTAAILPLIELARWGAPSPIHYLSTWSVPHLQLWTAPPTTPAVVHEASAGHFTPPPTADQGYFKSRWAAEMLLTHAAARGFPVTIYRASAVTGNPTTGLPAPAGDFVRSLILDMLRHRLVPRFARESPAPVVVDLVPVNYLTALLAHLAQRPRAAAAEGPRPAGVEIFHLTNPTPLPLDQLPGLTGSIRGDATAGRVVSVDDWLAAAAAADEDEQLRVQVAGGYFRRGHQMFALDRRRTDAALGGVTEGWVDCPPVDANYLRALWLQKV</sequence>
<dbReference type="CDD" id="cd00833">
    <property type="entry name" value="PKS"/>
    <property type="match status" value="1"/>
</dbReference>
<dbReference type="InterPro" id="IPR032821">
    <property type="entry name" value="PKS_assoc"/>
</dbReference>
<feature type="domain" description="Ketosynthase family 3 (KS3)" evidence="12">
    <location>
        <begin position="41"/>
        <end position="466"/>
    </location>
</feature>
<dbReference type="SUPFAM" id="SSF52151">
    <property type="entry name" value="FabD/lysophospholipase-like"/>
    <property type="match status" value="1"/>
</dbReference>
<dbReference type="InterPro" id="IPR016036">
    <property type="entry name" value="Malonyl_transacylase_ACP-bd"/>
</dbReference>
<evidence type="ECO:0000259" key="11">
    <source>
        <dbReference type="PROSITE" id="PS50075"/>
    </source>
</evidence>
<feature type="compositionally biased region" description="Polar residues" evidence="10">
    <location>
        <begin position="25"/>
        <end position="36"/>
    </location>
</feature>
<protein>
    <submittedName>
        <fullName evidence="14">Lovastatin nonaketide synthase</fullName>
    </submittedName>
</protein>
<dbReference type="InterPro" id="IPR014043">
    <property type="entry name" value="Acyl_transferase_dom"/>
</dbReference>
<feature type="domain" description="Carrier" evidence="11">
    <location>
        <begin position="3429"/>
        <end position="3504"/>
    </location>
</feature>
<dbReference type="PROSITE" id="PS00455">
    <property type="entry name" value="AMP_BINDING"/>
    <property type="match status" value="1"/>
</dbReference>
<dbReference type="Gene3D" id="1.10.1200.10">
    <property type="entry name" value="ACP-like"/>
    <property type="match status" value="2"/>
</dbReference>
<dbReference type="Pfam" id="PF00107">
    <property type="entry name" value="ADH_zinc_N"/>
    <property type="match status" value="1"/>
</dbReference>
<dbReference type="InterPro" id="IPR049551">
    <property type="entry name" value="PKS_DH_C"/>
</dbReference>
<dbReference type="InterPro" id="IPR049900">
    <property type="entry name" value="PKS_mFAS_DH"/>
</dbReference>
<feature type="region of interest" description="Disordered" evidence="10">
    <location>
        <begin position="3382"/>
        <end position="3429"/>
    </location>
</feature>
<dbReference type="InterPro" id="IPR000873">
    <property type="entry name" value="AMP-dep_synth/lig_dom"/>
</dbReference>
<dbReference type="InterPro" id="IPR042104">
    <property type="entry name" value="PKS_dehydratase_sf"/>
</dbReference>
<dbReference type="SMART" id="SM00823">
    <property type="entry name" value="PKS_PP"/>
    <property type="match status" value="2"/>
</dbReference>
<dbReference type="PROSITE" id="PS00606">
    <property type="entry name" value="KS3_1"/>
    <property type="match status" value="1"/>
</dbReference>
<dbReference type="InterPro" id="IPR020841">
    <property type="entry name" value="PKS_Beta-ketoAc_synthase_dom"/>
</dbReference>
<dbReference type="CDD" id="cd05930">
    <property type="entry name" value="A_NRPS"/>
    <property type="match status" value="1"/>
</dbReference>
<dbReference type="FunFam" id="3.40.47.10:FF:000019">
    <property type="entry name" value="Polyketide synthase type I"/>
    <property type="match status" value="1"/>
</dbReference>
<dbReference type="GO" id="GO:0004312">
    <property type="term" value="F:fatty acid synthase activity"/>
    <property type="evidence" value="ECO:0007669"/>
    <property type="project" value="TreeGrafter"/>
</dbReference>
<feature type="region of interest" description="N-terminal hotdog fold" evidence="9">
    <location>
        <begin position="961"/>
        <end position="1096"/>
    </location>
</feature>
<comment type="similarity">
    <text evidence="8">In the C-terminal section; belongs to the NRP synthetase family.</text>
</comment>
<evidence type="ECO:0000313" key="14">
    <source>
        <dbReference type="EMBL" id="RAH84207.1"/>
    </source>
</evidence>
<dbReference type="InterPro" id="IPR020806">
    <property type="entry name" value="PKS_PP-bd"/>
</dbReference>
<dbReference type="InterPro" id="IPR045851">
    <property type="entry name" value="AMP-bd_C_sf"/>
</dbReference>
<dbReference type="Pfam" id="PF08240">
    <property type="entry name" value="ADH_N"/>
    <property type="match status" value="1"/>
</dbReference>
<dbReference type="Pfam" id="PF14765">
    <property type="entry name" value="PS-DH"/>
    <property type="match status" value="1"/>
</dbReference>
<dbReference type="SUPFAM" id="SSF50129">
    <property type="entry name" value="GroES-like"/>
    <property type="match status" value="1"/>
</dbReference>
<dbReference type="CDD" id="cd05195">
    <property type="entry name" value="enoyl_red"/>
    <property type="match status" value="1"/>
</dbReference>
<dbReference type="GO" id="GO:0016491">
    <property type="term" value="F:oxidoreductase activity"/>
    <property type="evidence" value="ECO:0007669"/>
    <property type="project" value="InterPro"/>
</dbReference>
<dbReference type="Gene3D" id="3.30.559.30">
    <property type="entry name" value="Nonribosomal peptide synthetase, condensation domain"/>
    <property type="match status" value="1"/>
</dbReference>
<evidence type="ECO:0000256" key="2">
    <source>
        <dbReference type="ARBA" id="ARBA00022553"/>
    </source>
</evidence>
<dbReference type="GO" id="GO:0006633">
    <property type="term" value="P:fatty acid biosynthetic process"/>
    <property type="evidence" value="ECO:0007669"/>
    <property type="project" value="InterPro"/>
</dbReference>
<dbReference type="Gene3D" id="3.40.50.720">
    <property type="entry name" value="NAD(P)-binding Rossmann-like Domain"/>
    <property type="match status" value="3"/>
</dbReference>
<dbReference type="SMART" id="SM00825">
    <property type="entry name" value="PKS_KS"/>
    <property type="match status" value="1"/>
</dbReference>
<keyword evidence="1" id="KW-0596">Phosphopantetheine</keyword>
<dbReference type="InterPro" id="IPR001242">
    <property type="entry name" value="Condensation_dom"/>
</dbReference>
<dbReference type="GO" id="GO:0016874">
    <property type="term" value="F:ligase activity"/>
    <property type="evidence" value="ECO:0007669"/>
    <property type="project" value="UniProtKB-KW"/>
</dbReference>
<organism evidence="14 15">
    <name type="scientific">Aspergillus japonicus CBS 114.51</name>
    <dbReference type="NCBI Taxonomy" id="1448312"/>
    <lineage>
        <taxon>Eukaryota</taxon>
        <taxon>Fungi</taxon>
        <taxon>Dikarya</taxon>
        <taxon>Ascomycota</taxon>
        <taxon>Pezizomycotina</taxon>
        <taxon>Eurotiomycetes</taxon>
        <taxon>Eurotiomycetidae</taxon>
        <taxon>Eurotiales</taxon>
        <taxon>Aspergillaceae</taxon>
        <taxon>Aspergillus</taxon>
        <taxon>Aspergillus subgen. Circumdati</taxon>
    </lineage>
</organism>
<keyword evidence="5" id="KW-0521">NADP</keyword>
<proteinExistence type="inferred from homology"/>
<dbReference type="Proteomes" id="UP000249497">
    <property type="component" value="Unassembled WGS sequence"/>
</dbReference>
<feature type="active site" description="Proton acceptor; for dehydratase activity" evidence="9">
    <location>
        <position position="993"/>
    </location>
</feature>
<dbReference type="InterPro" id="IPR013154">
    <property type="entry name" value="ADH-like_N"/>
</dbReference>